<sequence>MSSASEIIGKWKLQLLPSSAYCVAYTAPQASVGFAFESQRGVHSFDSDRRVDFWTHPNSLAFVPEGCNVRSESDRGGEYLTFTVPAEHVRTDENALRFNHAVSPTAIAAAYQLRKSLISGELADGLFLETQLFALLNVVEQVHAGAYEVPQSGASMTPARLRRIEDYVEAQLDKTISIDDLAKCVDLSAGFFNRSFKAATGKTPHEYVVERRVARARLHLSTSRKSLSDIALACGFSSHAHMSTTLRKRLDVTPSQLISIGQTRRV</sequence>
<dbReference type="Gene3D" id="1.10.10.60">
    <property type="entry name" value="Homeodomain-like"/>
    <property type="match status" value="1"/>
</dbReference>
<dbReference type="RefSeq" id="WP_189438123.1">
    <property type="nucleotide sequence ID" value="NZ_BMXE01000007.1"/>
</dbReference>
<proteinExistence type="predicted"/>
<evidence type="ECO:0000313" key="5">
    <source>
        <dbReference type="EMBL" id="GHB42919.1"/>
    </source>
</evidence>
<keyword evidence="2" id="KW-0238">DNA-binding</keyword>
<organism evidence="5 6">
    <name type="scientific">Pseudovibrio japonicus</name>
    <dbReference type="NCBI Taxonomy" id="366534"/>
    <lineage>
        <taxon>Bacteria</taxon>
        <taxon>Pseudomonadati</taxon>
        <taxon>Pseudomonadota</taxon>
        <taxon>Alphaproteobacteria</taxon>
        <taxon>Hyphomicrobiales</taxon>
        <taxon>Stappiaceae</taxon>
        <taxon>Pseudovibrio</taxon>
    </lineage>
</organism>
<dbReference type="PROSITE" id="PS01124">
    <property type="entry name" value="HTH_ARAC_FAMILY_2"/>
    <property type="match status" value="1"/>
</dbReference>
<evidence type="ECO:0000256" key="2">
    <source>
        <dbReference type="ARBA" id="ARBA00023125"/>
    </source>
</evidence>
<name>A0ABQ3ENW1_9HYPH</name>
<keyword evidence="1" id="KW-0805">Transcription regulation</keyword>
<evidence type="ECO:0000256" key="1">
    <source>
        <dbReference type="ARBA" id="ARBA00023015"/>
    </source>
</evidence>
<comment type="caution">
    <text evidence="5">The sequence shown here is derived from an EMBL/GenBank/DDBJ whole genome shotgun (WGS) entry which is preliminary data.</text>
</comment>
<dbReference type="InterPro" id="IPR050204">
    <property type="entry name" value="AraC_XylS_family_regulators"/>
</dbReference>
<evidence type="ECO:0000259" key="4">
    <source>
        <dbReference type="PROSITE" id="PS01124"/>
    </source>
</evidence>
<dbReference type="SMART" id="SM00342">
    <property type="entry name" value="HTH_ARAC"/>
    <property type="match status" value="1"/>
</dbReference>
<evidence type="ECO:0000256" key="3">
    <source>
        <dbReference type="ARBA" id="ARBA00023163"/>
    </source>
</evidence>
<gene>
    <name evidence="5" type="ORF">GCM10007094_35320</name>
</gene>
<evidence type="ECO:0000313" key="6">
    <source>
        <dbReference type="Proteomes" id="UP000637980"/>
    </source>
</evidence>
<feature type="domain" description="HTH araC/xylS-type" evidence="4">
    <location>
        <begin position="162"/>
        <end position="260"/>
    </location>
</feature>
<reference evidence="6" key="1">
    <citation type="journal article" date="2019" name="Int. J. Syst. Evol. Microbiol.">
        <title>The Global Catalogue of Microorganisms (GCM) 10K type strain sequencing project: providing services to taxonomists for standard genome sequencing and annotation.</title>
        <authorList>
            <consortium name="The Broad Institute Genomics Platform"/>
            <consortium name="The Broad Institute Genome Sequencing Center for Infectious Disease"/>
            <person name="Wu L."/>
            <person name="Ma J."/>
        </authorList>
    </citation>
    <scope>NUCLEOTIDE SEQUENCE [LARGE SCALE GENOMIC DNA]</scope>
    <source>
        <strain evidence="6">KCTC 12861</strain>
    </source>
</reference>
<protein>
    <recommendedName>
        <fullName evidence="4">HTH araC/xylS-type domain-containing protein</fullName>
    </recommendedName>
</protein>
<accession>A0ABQ3ENW1</accession>
<dbReference type="EMBL" id="BMXE01000007">
    <property type="protein sequence ID" value="GHB42919.1"/>
    <property type="molecule type" value="Genomic_DNA"/>
</dbReference>
<dbReference type="SUPFAM" id="SSF46689">
    <property type="entry name" value="Homeodomain-like"/>
    <property type="match status" value="2"/>
</dbReference>
<dbReference type="InterPro" id="IPR018060">
    <property type="entry name" value="HTH_AraC"/>
</dbReference>
<dbReference type="PANTHER" id="PTHR46796:SF6">
    <property type="entry name" value="ARAC SUBFAMILY"/>
    <property type="match status" value="1"/>
</dbReference>
<dbReference type="Pfam" id="PF12833">
    <property type="entry name" value="HTH_18"/>
    <property type="match status" value="1"/>
</dbReference>
<keyword evidence="6" id="KW-1185">Reference proteome</keyword>
<keyword evidence="3" id="KW-0804">Transcription</keyword>
<dbReference type="InterPro" id="IPR009057">
    <property type="entry name" value="Homeodomain-like_sf"/>
</dbReference>
<dbReference type="PANTHER" id="PTHR46796">
    <property type="entry name" value="HTH-TYPE TRANSCRIPTIONAL ACTIVATOR RHAS-RELATED"/>
    <property type="match status" value="1"/>
</dbReference>
<dbReference type="Proteomes" id="UP000637980">
    <property type="component" value="Unassembled WGS sequence"/>
</dbReference>